<dbReference type="Pfam" id="PF20390">
    <property type="entry name" value="DUF6685"/>
    <property type="match status" value="1"/>
</dbReference>
<dbReference type="EMBL" id="CP017584">
    <property type="protein sequence ID" value="ARF52052.1"/>
    <property type="molecule type" value="Genomic_DNA"/>
</dbReference>
<dbReference type="EMBL" id="AHIE01000057">
    <property type="protein sequence ID" value="EHT97610.1"/>
    <property type="molecule type" value="Genomic_DNA"/>
</dbReference>
<dbReference type="RefSeq" id="WP_006122493.1">
    <property type="nucleotide sequence ID" value="NZ_AHIE01000057.1"/>
</dbReference>
<evidence type="ECO:0008006" key="5">
    <source>
        <dbReference type="Google" id="ProtNLM"/>
    </source>
</evidence>
<evidence type="ECO:0000313" key="2">
    <source>
        <dbReference type="EMBL" id="EHT97610.1"/>
    </source>
</evidence>
<proteinExistence type="predicted"/>
<reference evidence="1 4" key="3">
    <citation type="submission" date="2016-10" db="EMBL/GenBank/DDBJ databases">
        <title>Complete Genome Assembly of Pantoea stewartii subsp. stewartii DC283, a Corn Pathogen.</title>
        <authorList>
            <person name="Duong D.A."/>
            <person name="Stevens A.M."/>
            <person name="Jensen R.V."/>
        </authorList>
    </citation>
    <scope>NUCLEOTIDE SEQUENCE [LARGE SCALE GENOMIC DNA]</scope>
    <source>
        <strain evidence="1 4">DC283</strain>
        <plasmid evidence="1 4">pDSJ03</plasmid>
    </source>
</reference>
<dbReference type="AlphaFoldDB" id="H3RLX9"/>
<reference evidence="2 3" key="1">
    <citation type="journal article" date="2012" name="Mol. Microbiol.">
        <title>The genetic and structural basis of two distinct terminal side branch residues in stewartan and amylovoran exopolysaccharides and their potential role in host adaptation.</title>
        <authorList>
            <person name="Wang X."/>
            <person name="Yang F."/>
            <person name="von Bodman S.B."/>
        </authorList>
    </citation>
    <scope>NUCLEOTIDE SEQUENCE [LARGE SCALE GENOMIC DNA]</scope>
    <source>
        <strain evidence="2 3">DC283</strain>
    </source>
</reference>
<keyword evidence="4" id="KW-1185">Reference proteome</keyword>
<dbReference type="KEGG" id="pstw:DSJ_22550"/>
<organism evidence="2 3">
    <name type="scientific">Pantoea stewartii subsp. stewartii DC283</name>
    <dbReference type="NCBI Taxonomy" id="660596"/>
    <lineage>
        <taxon>Bacteria</taxon>
        <taxon>Pseudomonadati</taxon>
        <taxon>Pseudomonadota</taxon>
        <taxon>Gammaproteobacteria</taxon>
        <taxon>Enterobacterales</taxon>
        <taxon>Erwiniaceae</taxon>
        <taxon>Pantoea</taxon>
    </lineage>
</organism>
<name>H3RLX9_PANSE</name>
<sequence length="325" mass="38178">MGYLTELICQLYRLTNHHKLTAETFKNLADIKLVKPTADAETILRLDNIFSEYWLRDIDRDLAEILSNMITTEKKHTLDFDFNKIQSLTASKSFGCGSDKIINGSWFKDLYSWGEGMYPGENLKAENTSDWEDNIWHIEHESFYLCRPINVTYYSWLDRYVASNSGGSHHAAMVVYQSVRDKFEYKREAVIERLSINTNTVDILDQYYYSFIFEIKHAHKKAWIYTSEYEFADALKDFGQNRHTTLKPVNYVSNIRLAFIPKDALKTNSETFRNWFYSAISYGKIISLPDYLKNPAHYHTHHYSHELDSITLGDPSRKYKLREDS</sequence>
<dbReference type="PATRIC" id="fig|660596.6.peg.5473"/>
<dbReference type="Proteomes" id="UP000005050">
    <property type="component" value="Unassembled WGS sequence"/>
</dbReference>
<evidence type="ECO:0000313" key="1">
    <source>
        <dbReference type="EMBL" id="ARF52052.1"/>
    </source>
</evidence>
<geneLocation type="plasmid" evidence="1 4">
    <name>pDSJ03</name>
</geneLocation>
<evidence type="ECO:0000313" key="4">
    <source>
        <dbReference type="Proteomes" id="UP000192380"/>
    </source>
</evidence>
<protein>
    <recommendedName>
        <fullName evidence="5">DUF2971 domain-containing protein</fullName>
    </recommendedName>
</protein>
<reference evidence="2" key="2">
    <citation type="submission" date="2012-01" db="EMBL/GenBank/DDBJ databases">
        <authorList>
            <person name="Biehl B.S."/>
            <person name="Ding Y."/>
            <person name="Dugan-Rocha S.P."/>
            <person name="Gibbs R.A."/>
            <person name="Glasner J.D."/>
            <person name="Kovar C."/>
            <person name="Muzny D.M."/>
            <person name="Neeno-Eckwall E.C."/>
            <person name="Perna N.T."/>
            <person name="Qin X."/>
            <person name="von Bodman S.B."/>
            <person name="Weinstock G.M."/>
        </authorList>
    </citation>
    <scope>NUCLEOTIDE SEQUENCE</scope>
    <source>
        <strain evidence="2">DC283</strain>
    </source>
</reference>
<dbReference type="Proteomes" id="UP000192380">
    <property type="component" value="Plasmid pDSJ03"/>
</dbReference>
<dbReference type="InterPro" id="IPR046507">
    <property type="entry name" value="DUF6685"/>
</dbReference>
<keyword evidence="1" id="KW-0614">Plasmid</keyword>
<evidence type="ECO:0000313" key="3">
    <source>
        <dbReference type="Proteomes" id="UP000005050"/>
    </source>
</evidence>
<dbReference type="OrthoDB" id="6637455at2"/>
<accession>H3RLX9</accession>
<gene>
    <name evidence="2" type="ORF">CKS_5492</name>
    <name evidence="1" type="ORF">DSJ_22550</name>
</gene>